<protein>
    <submittedName>
        <fullName evidence="3">RND transporter</fullName>
    </submittedName>
</protein>
<accession>A0A8J2ZH36</accession>
<keyword evidence="2" id="KW-0472">Membrane</keyword>
<dbReference type="GO" id="GO:0015562">
    <property type="term" value="F:efflux transmembrane transporter activity"/>
    <property type="evidence" value="ECO:0007669"/>
    <property type="project" value="InterPro"/>
</dbReference>
<sequence length="460" mass="48115">MTVKPLLLLSTALVLAACTVGPNYSAPSATLATSFADGGPAPIGEASQQYWWRAYNDAILNDLVQQGLDQNLDIKTAIARVKQAQAAARATGLPAQISGGVGGSRTYSGAEGVEGTFSDSASFSPNYVFDLFGGERRSRESALASLESAELSVGEARLGFLSSLVSTYIDLRYFQNALAITRQTLGTRRETLSLVQSQREAGAATALDEAQAQAALDEALASLPSLESGFAASSYAIATLLAVPAQQIETRLQRGAAQPAARGGSASAGIPADLLRNRPDVRAAERDFAAAVADVGVAEAELYPSLSLGGTVTAANATRSWTFGPQVSIPVLSQPLLRANRDAKVAAAEAAELEWRSSVLSAVEEVQAAQTEYIRTQRAVAAYRRSVSSYERVVSLSRETYNGGTTTLLDLLDVQRSLAGSRLTLASNLRDLAASWATLQVAAGKGWALPAATVTVAEVN</sequence>
<dbReference type="PROSITE" id="PS51257">
    <property type="entry name" value="PROKAR_LIPOPROTEIN"/>
    <property type="match status" value="1"/>
</dbReference>
<keyword evidence="2" id="KW-1134">Transmembrane beta strand</keyword>
<comment type="similarity">
    <text evidence="1 2">Belongs to the outer membrane factor (OMF) (TC 1.B.17) family.</text>
</comment>
<keyword evidence="2" id="KW-0812">Transmembrane</keyword>
<dbReference type="GO" id="GO:0005886">
    <property type="term" value="C:plasma membrane"/>
    <property type="evidence" value="ECO:0007669"/>
    <property type="project" value="UniProtKB-SubCell"/>
</dbReference>
<comment type="caution">
    <text evidence="3">The sequence shown here is derived from an EMBL/GenBank/DDBJ whole genome shotgun (WGS) entry which is preliminary data.</text>
</comment>
<dbReference type="SUPFAM" id="SSF56954">
    <property type="entry name" value="Outer membrane efflux proteins (OEP)"/>
    <property type="match status" value="1"/>
</dbReference>
<reference evidence="3" key="1">
    <citation type="journal article" date="2014" name="Int. J. Syst. Evol. Microbiol.">
        <title>Complete genome sequence of Corynebacterium casei LMG S-19264T (=DSM 44701T), isolated from a smear-ripened cheese.</title>
        <authorList>
            <consortium name="US DOE Joint Genome Institute (JGI-PGF)"/>
            <person name="Walter F."/>
            <person name="Albersmeier A."/>
            <person name="Kalinowski J."/>
            <person name="Ruckert C."/>
        </authorList>
    </citation>
    <scope>NUCLEOTIDE SEQUENCE</scope>
    <source>
        <strain evidence="3">CGMCC 1.15762</strain>
    </source>
</reference>
<dbReference type="Gene3D" id="2.20.200.10">
    <property type="entry name" value="Outer membrane efflux proteins (OEP)"/>
    <property type="match status" value="1"/>
</dbReference>
<evidence type="ECO:0000256" key="2">
    <source>
        <dbReference type="RuleBase" id="RU362097"/>
    </source>
</evidence>
<keyword evidence="2" id="KW-0564">Palmitate</keyword>
<reference evidence="3" key="2">
    <citation type="submission" date="2020-09" db="EMBL/GenBank/DDBJ databases">
        <authorList>
            <person name="Sun Q."/>
            <person name="Zhou Y."/>
        </authorList>
    </citation>
    <scope>NUCLEOTIDE SEQUENCE</scope>
    <source>
        <strain evidence="3">CGMCC 1.15762</strain>
    </source>
</reference>
<name>A0A8J2ZH36_9RHOB</name>
<dbReference type="InterPro" id="IPR010131">
    <property type="entry name" value="MdtP/NodT-like"/>
</dbReference>
<dbReference type="Pfam" id="PF02321">
    <property type="entry name" value="OEP"/>
    <property type="match status" value="2"/>
</dbReference>
<organism evidence="3 4">
    <name type="scientific">Salipiger pallidus</name>
    <dbReference type="NCBI Taxonomy" id="1775170"/>
    <lineage>
        <taxon>Bacteria</taxon>
        <taxon>Pseudomonadati</taxon>
        <taxon>Pseudomonadota</taxon>
        <taxon>Alphaproteobacteria</taxon>
        <taxon>Rhodobacterales</taxon>
        <taxon>Roseobacteraceae</taxon>
        <taxon>Salipiger</taxon>
    </lineage>
</organism>
<dbReference type="InterPro" id="IPR003423">
    <property type="entry name" value="OMP_efflux"/>
</dbReference>
<dbReference type="Gene3D" id="1.20.1600.10">
    <property type="entry name" value="Outer membrane efflux proteins (OEP)"/>
    <property type="match status" value="1"/>
</dbReference>
<evidence type="ECO:0000256" key="1">
    <source>
        <dbReference type="ARBA" id="ARBA00007613"/>
    </source>
</evidence>
<keyword evidence="4" id="KW-1185">Reference proteome</keyword>
<comment type="subcellular location">
    <subcellularLocation>
        <location evidence="2">Cell membrane</location>
        <topology evidence="2">Lipid-anchor</topology>
    </subcellularLocation>
</comment>
<dbReference type="EMBL" id="BMJV01000001">
    <property type="protein sequence ID" value="GGG62669.1"/>
    <property type="molecule type" value="Genomic_DNA"/>
</dbReference>
<dbReference type="NCBIfam" id="TIGR01845">
    <property type="entry name" value="outer_NodT"/>
    <property type="match status" value="1"/>
</dbReference>
<dbReference type="AlphaFoldDB" id="A0A8J2ZH36"/>
<keyword evidence="2" id="KW-0449">Lipoprotein</keyword>
<dbReference type="PANTHER" id="PTHR30203">
    <property type="entry name" value="OUTER MEMBRANE CATION EFFLUX PROTEIN"/>
    <property type="match status" value="1"/>
</dbReference>
<evidence type="ECO:0000313" key="4">
    <source>
        <dbReference type="Proteomes" id="UP000617145"/>
    </source>
</evidence>
<gene>
    <name evidence="3" type="primary">nodT</name>
    <name evidence="3" type="ORF">GCM10011415_06270</name>
</gene>
<evidence type="ECO:0000313" key="3">
    <source>
        <dbReference type="EMBL" id="GGG62669.1"/>
    </source>
</evidence>
<dbReference type="Proteomes" id="UP000617145">
    <property type="component" value="Unassembled WGS sequence"/>
</dbReference>
<keyword evidence="2" id="KW-0732">Signal</keyword>
<feature type="chain" id="PRO_5035337786" evidence="2">
    <location>
        <begin position="17"/>
        <end position="460"/>
    </location>
</feature>
<feature type="signal peptide" evidence="2">
    <location>
        <begin position="1"/>
        <end position="16"/>
    </location>
</feature>
<proteinExistence type="inferred from homology"/>